<comment type="caution">
    <text evidence="7">The sequence shown here is derived from an EMBL/GenBank/DDBJ whole genome shotgun (WGS) entry which is preliminary data.</text>
</comment>
<keyword evidence="5" id="KW-0949">S-adenosyl-L-methionine</keyword>
<evidence type="ECO:0000256" key="1">
    <source>
        <dbReference type="ARBA" id="ARBA00006594"/>
    </source>
</evidence>
<evidence type="ECO:0000256" key="2">
    <source>
        <dbReference type="ARBA" id="ARBA00011900"/>
    </source>
</evidence>
<dbReference type="PRINTS" id="PR00505">
    <property type="entry name" value="D12N6MTFRASE"/>
</dbReference>
<dbReference type="GO" id="GO:0009307">
    <property type="term" value="P:DNA restriction-modification system"/>
    <property type="evidence" value="ECO:0007669"/>
    <property type="project" value="InterPro"/>
</dbReference>
<dbReference type="Proteomes" id="UP000706891">
    <property type="component" value="Unassembled WGS sequence"/>
</dbReference>
<dbReference type="EMBL" id="JACJJG010000200">
    <property type="protein sequence ID" value="MBM6675038.1"/>
    <property type="molecule type" value="Genomic_DNA"/>
</dbReference>
<evidence type="ECO:0000313" key="8">
    <source>
        <dbReference type="Proteomes" id="UP000706891"/>
    </source>
</evidence>
<dbReference type="Pfam" id="PF02086">
    <property type="entry name" value="MethyltransfD12"/>
    <property type="match status" value="1"/>
</dbReference>
<organism evidence="7 8">
    <name type="scientific">Marseilla massiliensis</name>
    <dbReference type="NCBI Taxonomy" id="1841864"/>
    <lineage>
        <taxon>Bacteria</taxon>
        <taxon>Pseudomonadati</taxon>
        <taxon>Bacteroidota</taxon>
        <taxon>Bacteroidia</taxon>
        <taxon>Bacteroidales</taxon>
        <taxon>Prevotellaceae</taxon>
        <taxon>Marseilla</taxon>
    </lineage>
</organism>
<evidence type="ECO:0000256" key="4">
    <source>
        <dbReference type="ARBA" id="ARBA00022679"/>
    </source>
</evidence>
<dbReference type="InterPro" id="IPR029063">
    <property type="entry name" value="SAM-dependent_MTases_sf"/>
</dbReference>
<dbReference type="PROSITE" id="PS00092">
    <property type="entry name" value="N6_MTASE"/>
    <property type="match status" value="1"/>
</dbReference>
<dbReference type="Gene3D" id="1.10.1020.10">
    <property type="entry name" value="Adenine-specific Methyltransferase, Domain 2"/>
    <property type="match status" value="1"/>
</dbReference>
<name>A0A938WV88_9BACT</name>
<accession>A0A938WV88</accession>
<dbReference type="AlphaFoldDB" id="A0A938WV88"/>
<keyword evidence="3 7" id="KW-0489">Methyltransferase</keyword>
<reference evidence="7" key="1">
    <citation type="submission" date="2020-08" db="EMBL/GenBank/DDBJ databases">
        <authorList>
            <person name="Cejkova D."/>
            <person name="Kubasova T."/>
            <person name="Jahodarova E."/>
            <person name="Rychlik I."/>
        </authorList>
    </citation>
    <scope>NUCLEOTIDE SEQUENCE</scope>
    <source>
        <strain evidence="7">An824</strain>
    </source>
</reference>
<evidence type="ECO:0000256" key="6">
    <source>
        <dbReference type="ARBA" id="ARBA00047942"/>
    </source>
</evidence>
<evidence type="ECO:0000313" key="7">
    <source>
        <dbReference type="EMBL" id="MBM6675038.1"/>
    </source>
</evidence>
<dbReference type="GO" id="GO:0009007">
    <property type="term" value="F:site-specific DNA-methyltransferase (adenine-specific) activity"/>
    <property type="evidence" value="ECO:0007669"/>
    <property type="project" value="UniProtKB-EC"/>
</dbReference>
<sequence length="341" mass="39708">MMETFNISNRRYLGNKYKLLGWIRSVVDGNCEGVRSFFDVFSGTGSVASAFTDKRLVVCDMMYSNYLAALCWFSPEPVDRERLARLLDYYNAYDASNEDNYMSRNFSDTYFNTATCRKIGFIRDDVETRYANREINRRERASIITSLIYAMDRISHTCGHYDSFIRDGKYDGALELRMPQNDAPMNPDNRIYCADSNTIADREETDVAYLDPPYNSRQYCDTYHLLENVAQWRQPEVFGVARKMDRSTMKSRYCKSAEAAEALEELVMKLRSRYILLSYNNNGKKLQCRSNAKISDEEIIRIMSLRGEVRVFNMSHRGFDAGKSELNKDNQERLFLCSVNR</sequence>
<dbReference type="InterPro" id="IPR023095">
    <property type="entry name" value="Ade_MeTrfase_dom_2"/>
</dbReference>
<evidence type="ECO:0000256" key="3">
    <source>
        <dbReference type="ARBA" id="ARBA00022603"/>
    </source>
</evidence>
<dbReference type="GO" id="GO:0032259">
    <property type="term" value="P:methylation"/>
    <property type="evidence" value="ECO:0007669"/>
    <property type="project" value="UniProtKB-KW"/>
</dbReference>
<gene>
    <name evidence="7" type="ORF">H6A34_14340</name>
</gene>
<comment type="similarity">
    <text evidence="1">Belongs to the N(4)/N(6)-methyltransferase family.</text>
</comment>
<reference evidence="7" key="2">
    <citation type="journal article" date="2021" name="Sci. Rep.">
        <title>The distribution of antibiotic resistance genes in chicken gut microbiota commensals.</title>
        <authorList>
            <person name="Juricova H."/>
            <person name="Matiasovicova J."/>
            <person name="Kubasova T."/>
            <person name="Cejkova D."/>
            <person name="Rychlik I."/>
        </authorList>
    </citation>
    <scope>NUCLEOTIDE SEQUENCE</scope>
    <source>
        <strain evidence="7">An824</strain>
    </source>
</reference>
<dbReference type="RefSeq" id="WP_205106069.1">
    <property type="nucleotide sequence ID" value="NZ_JACJJG010000200.1"/>
</dbReference>
<dbReference type="EC" id="2.1.1.72" evidence="2"/>
<protein>
    <recommendedName>
        <fullName evidence="2">site-specific DNA-methyltransferase (adenine-specific)</fullName>
        <ecNumber evidence="2">2.1.1.72</ecNumber>
    </recommendedName>
</protein>
<comment type="catalytic activity">
    <reaction evidence="6">
        <text>a 2'-deoxyadenosine in DNA + S-adenosyl-L-methionine = an N(6)-methyl-2'-deoxyadenosine in DNA + S-adenosyl-L-homocysteine + H(+)</text>
        <dbReference type="Rhea" id="RHEA:15197"/>
        <dbReference type="Rhea" id="RHEA-COMP:12418"/>
        <dbReference type="Rhea" id="RHEA-COMP:12419"/>
        <dbReference type="ChEBI" id="CHEBI:15378"/>
        <dbReference type="ChEBI" id="CHEBI:57856"/>
        <dbReference type="ChEBI" id="CHEBI:59789"/>
        <dbReference type="ChEBI" id="CHEBI:90615"/>
        <dbReference type="ChEBI" id="CHEBI:90616"/>
        <dbReference type="EC" id="2.1.1.72"/>
    </reaction>
</comment>
<keyword evidence="4" id="KW-0808">Transferase</keyword>
<keyword evidence="8" id="KW-1185">Reference proteome</keyword>
<evidence type="ECO:0000256" key="5">
    <source>
        <dbReference type="ARBA" id="ARBA00022691"/>
    </source>
</evidence>
<proteinExistence type="inferred from homology"/>
<dbReference type="InterPro" id="IPR002052">
    <property type="entry name" value="DNA_methylase_N6_adenine_CS"/>
</dbReference>
<dbReference type="SUPFAM" id="SSF53335">
    <property type="entry name" value="S-adenosyl-L-methionine-dependent methyltransferases"/>
    <property type="match status" value="1"/>
</dbReference>
<dbReference type="InterPro" id="IPR012327">
    <property type="entry name" value="MeTrfase_D12"/>
</dbReference>
<dbReference type="Gene3D" id="3.40.50.150">
    <property type="entry name" value="Vaccinia Virus protein VP39"/>
    <property type="match status" value="2"/>
</dbReference>
<dbReference type="GO" id="GO:0003676">
    <property type="term" value="F:nucleic acid binding"/>
    <property type="evidence" value="ECO:0007669"/>
    <property type="project" value="InterPro"/>
</dbReference>